<proteinExistence type="predicted"/>
<dbReference type="Pfam" id="PF13592">
    <property type="entry name" value="HTH_33"/>
    <property type="match status" value="1"/>
</dbReference>
<dbReference type="EMBL" id="CP063196">
    <property type="protein sequence ID" value="UOE21314.1"/>
    <property type="molecule type" value="Genomic_DNA"/>
</dbReference>
<feature type="region of interest" description="Disordered" evidence="1">
    <location>
        <begin position="104"/>
        <end position="125"/>
    </location>
</feature>
<sequence length="125" mass="14003">MGGTAALVSKGPTGPAGFLTQDQQHALRQIPRRGATDYGFATDGWTLARIRRVINDTFEVTYTDASGVWRLLHRMGWTNQRPARRALERDEDAIAEWVERTWPDIEKRGPKAGRGSASPTSREPR</sequence>
<accession>A0AA97M5C4</accession>
<evidence type="ECO:0000256" key="1">
    <source>
        <dbReference type="SAM" id="MobiDB-lite"/>
    </source>
</evidence>
<gene>
    <name evidence="3" type="ORF">NI17_009395</name>
</gene>
<protein>
    <submittedName>
        <fullName evidence="3">Winged helix-turn-helix domain-containing protein</fullName>
    </submittedName>
</protein>
<name>A0AA97M5C4_9ACTN</name>
<evidence type="ECO:0000313" key="4">
    <source>
        <dbReference type="Proteomes" id="UP000265719"/>
    </source>
</evidence>
<evidence type="ECO:0000313" key="3">
    <source>
        <dbReference type="EMBL" id="UOE21314.1"/>
    </source>
</evidence>
<evidence type="ECO:0000259" key="2">
    <source>
        <dbReference type="Pfam" id="PF13592"/>
    </source>
</evidence>
<dbReference type="InterPro" id="IPR025959">
    <property type="entry name" value="Winged_HTH_dom"/>
</dbReference>
<organism evidence="3 4">
    <name type="scientific">Thermobifida halotolerans</name>
    <dbReference type="NCBI Taxonomy" id="483545"/>
    <lineage>
        <taxon>Bacteria</taxon>
        <taxon>Bacillati</taxon>
        <taxon>Actinomycetota</taxon>
        <taxon>Actinomycetes</taxon>
        <taxon>Streptosporangiales</taxon>
        <taxon>Nocardiopsidaceae</taxon>
        <taxon>Thermobifida</taxon>
    </lineage>
</organism>
<dbReference type="Proteomes" id="UP000265719">
    <property type="component" value="Chromosome"/>
</dbReference>
<dbReference type="KEGG" id="thao:NI17_009395"/>
<keyword evidence="4" id="KW-1185">Reference proteome</keyword>
<dbReference type="AlphaFoldDB" id="A0AA97M5C4"/>
<dbReference type="RefSeq" id="WP_084012899.1">
    <property type="nucleotide sequence ID" value="NZ_CP063196.1"/>
</dbReference>
<feature type="domain" description="Winged helix-turn helix" evidence="2">
    <location>
        <begin position="44"/>
        <end position="100"/>
    </location>
</feature>
<reference evidence="3" key="1">
    <citation type="submission" date="2020-10" db="EMBL/GenBank/DDBJ databases">
        <title>De novo genome project of the cellulose decomposer Thermobifida halotolerans type strain.</title>
        <authorList>
            <person name="Nagy I."/>
            <person name="Horvath B."/>
            <person name="Kukolya J."/>
            <person name="Nagy I."/>
            <person name="Orsini M."/>
        </authorList>
    </citation>
    <scope>NUCLEOTIDE SEQUENCE</scope>
    <source>
        <strain evidence="3">DSM 44931</strain>
    </source>
</reference>